<evidence type="ECO:0000313" key="6">
    <source>
        <dbReference type="Proteomes" id="UP000030706"/>
    </source>
</evidence>
<dbReference type="Gene3D" id="3.40.50.1580">
    <property type="entry name" value="Nucleoside phosphorylase domain"/>
    <property type="match status" value="1"/>
</dbReference>
<reference evidence="5 6" key="1">
    <citation type="journal article" date="2014" name="BMC Genomics">
        <title>Genome sequencing of four Aureobasidium pullulans varieties: biotechnological potential, stress tolerance, and description of new species.</title>
        <authorList>
            <person name="Gostin Ar C."/>
            <person name="Ohm R.A."/>
            <person name="Kogej T."/>
            <person name="Sonjak S."/>
            <person name="Turk M."/>
            <person name="Zajc J."/>
            <person name="Zalar P."/>
            <person name="Grube M."/>
            <person name="Sun H."/>
            <person name="Han J."/>
            <person name="Sharma A."/>
            <person name="Chiniquy J."/>
            <person name="Ngan C.Y."/>
            <person name="Lipzen A."/>
            <person name="Barry K."/>
            <person name="Grigoriev I.V."/>
            <person name="Gunde-Cimerman N."/>
        </authorList>
    </citation>
    <scope>NUCLEOTIDE SEQUENCE [LARGE SCALE GENOMIC DNA]</scope>
    <source>
        <strain evidence="5 6">EXF-150</strain>
    </source>
</reference>
<dbReference type="STRING" id="1043002.A0A074XMU6"/>
<dbReference type="HOGENOM" id="CLU_000288_34_2_1"/>
<evidence type="ECO:0000256" key="2">
    <source>
        <dbReference type="PROSITE-ProRule" id="PRU00023"/>
    </source>
</evidence>
<dbReference type="Gene3D" id="3.40.50.300">
    <property type="entry name" value="P-loop containing nucleotide triphosphate hydrolases"/>
    <property type="match status" value="1"/>
</dbReference>
<name>A0A074XMU6_AURPU</name>
<dbReference type="GO" id="GO:0009116">
    <property type="term" value="P:nucleoside metabolic process"/>
    <property type="evidence" value="ECO:0007669"/>
    <property type="project" value="InterPro"/>
</dbReference>
<dbReference type="Proteomes" id="UP000030706">
    <property type="component" value="Unassembled WGS sequence"/>
</dbReference>
<evidence type="ECO:0000259" key="4">
    <source>
        <dbReference type="Pfam" id="PF24883"/>
    </source>
</evidence>
<dbReference type="GeneID" id="40752141"/>
<proteinExistence type="predicted"/>
<dbReference type="InterPro" id="IPR002110">
    <property type="entry name" value="Ankyrin_rpt"/>
</dbReference>
<dbReference type="EMBL" id="KL584984">
    <property type="protein sequence ID" value="KEQ83327.1"/>
    <property type="molecule type" value="Genomic_DNA"/>
</dbReference>
<keyword evidence="2" id="KW-0040">ANK repeat</keyword>
<dbReference type="InterPro" id="IPR035994">
    <property type="entry name" value="Nucleoside_phosphorylase_sf"/>
</dbReference>
<dbReference type="PANTHER" id="PTHR46082">
    <property type="entry name" value="ATP/GTP-BINDING PROTEIN-RELATED"/>
    <property type="match status" value="1"/>
</dbReference>
<evidence type="ECO:0000256" key="3">
    <source>
        <dbReference type="SAM" id="MobiDB-lite"/>
    </source>
</evidence>
<feature type="region of interest" description="Disordered" evidence="3">
    <location>
        <begin position="177"/>
        <end position="206"/>
    </location>
</feature>
<dbReference type="InterPro" id="IPR053137">
    <property type="entry name" value="NLR-like"/>
</dbReference>
<dbReference type="OrthoDB" id="1577640at2759"/>
<evidence type="ECO:0000313" key="5">
    <source>
        <dbReference type="EMBL" id="KEQ83327.1"/>
    </source>
</evidence>
<dbReference type="PROSITE" id="PS50088">
    <property type="entry name" value="ANK_REPEAT"/>
    <property type="match status" value="1"/>
</dbReference>
<dbReference type="InterPro" id="IPR036770">
    <property type="entry name" value="Ankyrin_rpt-contain_sf"/>
</dbReference>
<dbReference type="SUPFAM" id="SSF52540">
    <property type="entry name" value="P-loop containing nucleoside triphosphate hydrolases"/>
    <property type="match status" value="1"/>
</dbReference>
<dbReference type="PROSITE" id="PS50297">
    <property type="entry name" value="ANK_REP_REGION"/>
    <property type="match status" value="1"/>
</dbReference>
<dbReference type="GO" id="GO:0003824">
    <property type="term" value="F:catalytic activity"/>
    <property type="evidence" value="ECO:0007669"/>
    <property type="project" value="InterPro"/>
</dbReference>
<dbReference type="InterPro" id="IPR027417">
    <property type="entry name" value="P-loop_NTPase"/>
</dbReference>
<dbReference type="InterPro" id="IPR056884">
    <property type="entry name" value="NPHP3-like_N"/>
</dbReference>
<dbReference type="PANTHER" id="PTHR46082:SF11">
    <property type="entry name" value="AAA+ ATPASE DOMAIN-CONTAINING PROTEIN-RELATED"/>
    <property type="match status" value="1"/>
</dbReference>
<organism evidence="5 6">
    <name type="scientific">Aureobasidium pullulans EXF-150</name>
    <dbReference type="NCBI Taxonomy" id="1043002"/>
    <lineage>
        <taxon>Eukaryota</taxon>
        <taxon>Fungi</taxon>
        <taxon>Dikarya</taxon>
        <taxon>Ascomycota</taxon>
        <taxon>Pezizomycotina</taxon>
        <taxon>Dothideomycetes</taxon>
        <taxon>Dothideomycetidae</taxon>
        <taxon>Dothideales</taxon>
        <taxon>Saccotheciaceae</taxon>
        <taxon>Aureobasidium</taxon>
    </lineage>
</organism>
<feature type="repeat" description="ANK" evidence="2">
    <location>
        <begin position="908"/>
        <end position="940"/>
    </location>
</feature>
<evidence type="ECO:0000256" key="1">
    <source>
        <dbReference type="ARBA" id="ARBA00022737"/>
    </source>
</evidence>
<dbReference type="SUPFAM" id="SSF48403">
    <property type="entry name" value="Ankyrin repeat"/>
    <property type="match status" value="1"/>
</dbReference>
<dbReference type="SUPFAM" id="SSF53167">
    <property type="entry name" value="Purine and uridine phosphorylases"/>
    <property type="match status" value="1"/>
</dbReference>
<keyword evidence="1" id="KW-0677">Repeat</keyword>
<dbReference type="Pfam" id="PF12796">
    <property type="entry name" value="Ank_2"/>
    <property type="match status" value="1"/>
</dbReference>
<dbReference type="RefSeq" id="XP_029759514.1">
    <property type="nucleotide sequence ID" value="XM_029909835.1"/>
</dbReference>
<dbReference type="AlphaFoldDB" id="A0A074XMU6"/>
<sequence>MSDSTQYTVGWICALTLELTAARQFLDVEHQPTSHLAANDTNSYTLGEMAGHNIVIAVLPEIGTNAASSATANLLNSFPNIKFGLMVGIGGGVPSRKNNIRLGDVVVSKPTNGVGGVYQYDFGKTIQGREFQQTGHLNQPPPAVLAAIKNLESFYDSDGHKIKENIETILEKKPRLRKKYQQPSQLHDRLYKSNIPHPDGDDGSCEELCGTESSQFIERHQREDDEDDPAVHYGVIASANQVVKDARLRDDLARSKGVLCFEMEAAGMMNQFPCLVVRGICDYSDSHKNKEWQGYAAMTAAAYTKDLLATIKTQGLESERRLKDVLDEFSDKITTIQDDTRQLRTTVEESTQMNLADKIRDWLSPSDALVSLEKALDHRHQDTCRWLLESDLYRHWRTTPDSFLWLYGISGCGKTVLASSVIDQLRSEDRASPTAFFYFDVNGGGRRDLPQMLRSLLFQLGSRSKEAAEQVQKMYEECRRDNTSATIKQLSATLKAILHKLSSITVVIDALDECDSPSDVIDWLEDLHKEHIDSLHLLITSQRYGPLDIAICCWPRQDQLYCVGTDDVNQDIRSYVHARLFQTKEFQHWVPHGNLQEEVENRILKQVNGMFRLAACQLDELSKCLDPPRLMMALDNLPKTLQEIYNRILGTLEQSPRCREVLLMLRLLTWSETPLTFGAMIDALTVRPEESPAFEKGNRLFNLKHVILDCSSLVSVIGASETHQQDHKQQEIHLAHSSVKEYLRSRHLARPFDQLSEEVHARGLIAQTCIGYLMSLPIDHFWDPDQYQFPFAAIASHWMEHAKVAETTDDTLVQLILKLYQLESARLGTAKGNNKLYNHTEGNGKLEYKDWNDGLYDYMYKSFAKPLPYQKDLGVLYEGPLTHASYWGLGTVVHRLLEAGTDVNADQCSDNPLHAAAFHGHDSVVKMLLANGANVNGTNDGQFSIPLVATSFNGHVMTAQILLQHGASIYGRSMRGNDAFGMASMSPHPEFLRFLLHSRLLLEQSSDTITNANKELHLMNRRPGRCVHGAQDRRRRSAEMAAGLQDRDLAVDPSCTHFCLHEALFEALTSSYFACVETLIEYGADPRGCRHDCGNGRPQRPWLFAIKYAMGPDFGRIINLLWEKGAELDAQTTRSVLLGVLYFRVQGGGLSDVPLLLEILGDTVVGVEELNELRQRAIDWRHDEAAELFLELGADPHACEHQKDLDFLEGTLSIPRSDGHHESRRGSWSDSID</sequence>
<dbReference type="Gene3D" id="1.25.40.20">
    <property type="entry name" value="Ankyrin repeat-containing domain"/>
    <property type="match status" value="2"/>
</dbReference>
<feature type="domain" description="Nephrocystin 3-like N-terminal" evidence="4">
    <location>
        <begin position="382"/>
        <end position="541"/>
    </location>
</feature>
<dbReference type="Pfam" id="PF24883">
    <property type="entry name" value="NPHP3_N"/>
    <property type="match status" value="1"/>
</dbReference>
<accession>A0A074XMU6</accession>
<dbReference type="SMART" id="SM00248">
    <property type="entry name" value="ANK"/>
    <property type="match status" value="6"/>
</dbReference>
<protein>
    <recommendedName>
        <fullName evidence="4">Nephrocystin 3-like N-terminal domain-containing protein</fullName>
    </recommendedName>
</protein>
<keyword evidence="6" id="KW-1185">Reference proteome</keyword>
<gene>
    <name evidence="5" type="ORF">M438DRAFT_406297</name>
</gene>